<comment type="caution">
    <text evidence="4">The sequence shown here is derived from an EMBL/GenBank/DDBJ whole genome shotgun (WGS) entry which is preliminary data.</text>
</comment>
<proteinExistence type="predicted"/>
<keyword evidence="5" id="KW-1185">Reference proteome</keyword>
<keyword evidence="2" id="KW-0812">Transmembrane</keyword>
<feature type="region of interest" description="Disordered" evidence="1">
    <location>
        <begin position="1"/>
        <end position="26"/>
    </location>
</feature>
<evidence type="ECO:0000313" key="4">
    <source>
        <dbReference type="EMBL" id="MFD1190709.1"/>
    </source>
</evidence>
<name>A0ABW3T0M9_9CAUL</name>
<protein>
    <recommendedName>
        <fullName evidence="3">DUF883 domain-containing protein</fullName>
    </recommendedName>
</protein>
<evidence type="ECO:0000256" key="1">
    <source>
        <dbReference type="SAM" id="MobiDB-lite"/>
    </source>
</evidence>
<dbReference type="Proteomes" id="UP001597216">
    <property type="component" value="Unassembled WGS sequence"/>
</dbReference>
<keyword evidence="2" id="KW-1133">Transmembrane helix</keyword>
<dbReference type="Pfam" id="PF19029">
    <property type="entry name" value="DUF883_C"/>
    <property type="match status" value="1"/>
</dbReference>
<dbReference type="InterPro" id="IPR043605">
    <property type="entry name" value="DUF883_C"/>
</dbReference>
<sequence length="110" mass="12005">MSEPLNPQPNGGDTAPADGEPHVREAMTSFMREARVALEDLTEDLLAKARLGYGMVRSQAKERSQQTVEMVREKPYAALGAAVGIGFLVGHLFSASRTHVIYLRDGRHGL</sequence>
<evidence type="ECO:0000259" key="3">
    <source>
        <dbReference type="Pfam" id="PF19029"/>
    </source>
</evidence>
<keyword evidence="2" id="KW-0472">Membrane</keyword>
<dbReference type="EMBL" id="JBHTLQ010000016">
    <property type="protein sequence ID" value="MFD1190709.1"/>
    <property type="molecule type" value="Genomic_DNA"/>
</dbReference>
<evidence type="ECO:0000256" key="2">
    <source>
        <dbReference type="SAM" id="Phobius"/>
    </source>
</evidence>
<feature type="domain" description="DUF883" evidence="3">
    <location>
        <begin position="69"/>
        <end position="93"/>
    </location>
</feature>
<reference evidence="5" key="1">
    <citation type="journal article" date="2019" name="Int. J. Syst. Evol. Microbiol.">
        <title>The Global Catalogue of Microorganisms (GCM) 10K type strain sequencing project: providing services to taxonomists for standard genome sequencing and annotation.</title>
        <authorList>
            <consortium name="The Broad Institute Genomics Platform"/>
            <consortium name="The Broad Institute Genome Sequencing Center for Infectious Disease"/>
            <person name="Wu L."/>
            <person name="Ma J."/>
        </authorList>
    </citation>
    <scope>NUCLEOTIDE SEQUENCE [LARGE SCALE GENOMIC DNA]</scope>
    <source>
        <strain evidence="5">CCUG 55074</strain>
    </source>
</reference>
<dbReference type="RefSeq" id="WP_377353331.1">
    <property type="nucleotide sequence ID" value="NZ_JBHTLQ010000016.1"/>
</dbReference>
<gene>
    <name evidence="4" type="ORF">ACFQ27_08975</name>
</gene>
<feature type="transmembrane region" description="Helical" evidence="2">
    <location>
        <begin position="76"/>
        <end position="94"/>
    </location>
</feature>
<evidence type="ECO:0000313" key="5">
    <source>
        <dbReference type="Proteomes" id="UP001597216"/>
    </source>
</evidence>
<accession>A0ABW3T0M9</accession>
<organism evidence="4 5">
    <name type="scientific">Phenylobacterium conjunctum</name>
    <dbReference type="NCBI Taxonomy" id="1298959"/>
    <lineage>
        <taxon>Bacteria</taxon>
        <taxon>Pseudomonadati</taxon>
        <taxon>Pseudomonadota</taxon>
        <taxon>Alphaproteobacteria</taxon>
        <taxon>Caulobacterales</taxon>
        <taxon>Caulobacteraceae</taxon>
        <taxon>Phenylobacterium</taxon>
    </lineage>
</organism>